<reference evidence="3" key="1">
    <citation type="journal article" date="2014" name="Int. J. Syst. Evol. Microbiol.">
        <title>Complete genome of a new Firmicutes species belonging to the dominant human colonic microbiota ('Ruminococcus bicirculans') reveals two chromosomes and a selective capacity to utilize plant glucans.</title>
        <authorList>
            <consortium name="NISC Comparative Sequencing Program"/>
            <person name="Wegmann U."/>
            <person name="Louis P."/>
            <person name="Goesmann A."/>
            <person name="Henrissat B."/>
            <person name="Duncan S.H."/>
            <person name="Flint H.J."/>
        </authorList>
    </citation>
    <scope>NUCLEOTIDE SEQUENCE</scope>
    <source>
        <strain evidence="3">CGMCC 1.8884</strain>
    </source>
</reference>
<proteinExistence type="predicted"/>
<reference evidence="2" key="2">
    <citation type="journal article" date="2014" name="Int. J. Syst. Evol. Microbiol.">
        <title>Complete genome sequence of Corynebacterium casei LMG S-19264T (=DSM 44701T), isolated from a smear-ripened cheese.</title>
        <authorList>
            <consortium name="US DOE Joint Genome Institute (JGI-PGF)"/>
            <person name="Walter F."/>
            <person name="Albersmeier A."/>
            <person name="Kalinowski J."/>
            <person name="Ruckert C."/>
        </authorList>
    </citation>
    <scope>NUCLEOTIDE SEQUENCE</scope>
    <source>
        <strain evidence="2">CGMCC 1.8885</strain>
    </source>
</reference>
<dbReference type="EMBL" id="BMMA01000019">
    <property type="protein sequence ID" value="GGI85797.1"/>
    <property type="molecule type" value="Genomic_DNA"/>
</dbReference>
<reference evidence="2" key="4">
    <citation type="submission" date="2023-08" db="EMBL/GenBank/DDBJ databases">
        <authorList>
            <person name="Sun Q."/>
            <person name="Zhou Y."/>
        </authorList>
    </citation>
    <scope>NUCLEOTIDE SEQUENCE</scope>
    <source>
        <strain evidence="3">CGMCC 1.8884</strain>
        <strain evidence="2">CGMCC 1.8885</strain>
    </source>
</reference>
<organism evidence="2 5">
    <name type="scientific">Deinococcus wulumuqiensis</name>
    <dbReference type="NCBI Taxonomy" id="980427"/>
    <lineage>
        <taxon>Bacteria</taxon>
        <taxon>Thermotogati</taxon>
        <taxon>Deinococcota</taxon>
        <taxon>Deinococci</taxon>
        <taxon>Deinococcales</taxon>
        <taxon>Deinococcaceae</taxon>
        <taxon>Deinococcus</taxon>
    </lineage>
</organism>
<keyword evidence="1" id="KW-0472">Membrane</keyword>
<name>A0AAV4K7B2_9DEIO</name>
<dbReference type="AlphaFoldDB" id="A0AAV4K7B2"/>
<sequence length="130" mass="14249">MNIPQHLREFQAITRSATDRALFLALLTSRDRKLPLPLRLLAFVIMTALLWQVVMQSGLGVWNWADDGVRLLLVVLSALHLSLPVSGTLTLLALLLLGMCVTGVRAARVANERLLLVLDDVEQVEAEAGA</sequence>
<evidence type="ECO:0000313" key="2">
    <source>
        <dbReference type="EMBL" id="GGI85797.1"/>
    </source>
</evidence>
<dbReference type="Proteomes" id="UP000652720">
    <property type="component" value="Unassembled WGS sequence"/>
</dbReference>
<evidence type="ECO:0000256" key="1">
    <source>
        <dbReference type="SAM" id="Phobius"/>
    </source>
</evidence>
<dbReference type="Proteomes" id="UP000630135">
    <property type="component" value="Unassembled WGS sequence"/>
</dbReference>
<feature type="transmembrane region" description="Helical" evidence="1">
    <location>
        <begin position="40"/>
        <end position="65"/>
    </location>
</feature>
<evidence type="ECO:0000313" key="3">
    <source>
        <dbReference type="EMBL" id="GGP30177.1"/>
    </source>
</evidence>
<evidence type="ECO:0000313" key="4">
    <source>
        <dbReference type="Proteomes" id="UP000630135"/>
    </source>
</evidence>
<gene>
    <name evidence="3" type="ORF">GCM10008021_18280</name>
    <name evidence="2" type="ORF">GCM10010914_20330</name>
</gene>
<dbReference type="GeneID" id="59166872"/>
<keyword evidence="1" id="KW-1133">Transmembrane helix</keyword>
<reference evidence="4" key="3">
    <citation type="journal article" date="2019" name="Int. J. Syst. Evol. Microbiol.">
        <title>The Global Catalogue of Microorganisms (GCM) 10K type strain sequencing project: providing services to taxonomists for standard genome sequencing and annotation.</title>
        <authorList>
            <consortium name="The Broad Institute Genomics Platform"/>
            <consortium name="The Broad Institute Genome Sequencing Center for Infectious Disease"/>
            <person name="Wu L."/>
            <person name="Ma J."/>
        </authorList>
    </citation>
    <scope>NUCLEOTIDE SEQUENCE [LARGE SCALE GENOMIC DNA]</scope>
    <source>
        <strain evidence="4">CGMCC 1.8884</strain>
    </source>
</reference>
<protein>
    <submittedName>
        <fullName evidence="2">Uncharacterized protein</fullName>
    </submittedName>
</protein>
<evidence type="ECO:0000313" key="5">
    <source>
        <dbReference type="Proteomes" id="UP000652720"/>
    </source>
</evidence>
<feature type="transmembrane region" description="Helical" evidence="1">
    <location>
        <begin position="71"/>
        <end position="98"/>
    </location>
</feature>
<keyword evidence="4" id="KW-1185">Reference proteome</keyword>
<accession>A0AAV4K7B2</accession>
<comment type="caution">
    <text evidence="2">The sequence shown here is derived from an EMBL/GenBank/DDBJ whole genome shotgun (WGS) entry which is preliminary data.</text>
</comment>
<keyword evidence="1" id="KW-0812">Transmembrane</keyword>
<dbReference type="RefSeq" id="WP_017870372.1">
    <property type="nucleotide sequence ID" value="NZ_BMLZ01000021.1"/>
</dbReference>
<dbReference type="EMBL" id="BMLZ01000021">
    <property type="protein sequence ID" value="GGP30177.1"/>
    <property type="molecule type" value="Genomic_DNA"/>
</dbReference>